<dbReference type="Proteomes" id="UP000001745">
    <property type="component" value="Unassembled WGS sequence"/>
</dbReference>
<dbReference type="HOGENOM" id="CLU_1587595_0_0_1"/>
<keyword evidence="3" id="KW-1185">Reference proteome</keyword>
<proteinExistence type="predicted"/>
<name>B8M5B2_TALSN</name>
<dbReference type="InParanoid" id="B8M5B2"/>
<feature type="region of interest" description="Disordered" evidence="1">
    <location>
        <begin position="149"/>
        <end position="168"/>
    </location>
</feature>
<protein>
    <submittedName>
        <fullName evidence="2">Uncharacterized protein</fullName>
    </submittedName>
</protein>
<evidence type="ECO:0000256" key="1">
    <source>
        <dbReference type="SAM" id="MobiDB-lite"/>
    </source>
</evidence>
<dbReference type="eggNOG" id="ENOG502S7C8">
    <property type="taxonomic scope" value="Eukaryota"/>
</dbReference>
<reference evidence="3" key="1">
    <citation type="journal article" date="2015" name="Genome Announc.">
        <title>Genome sequence of the AIDS-associated pathogen Penicillium marneffei (ATCC18224) and its near taxonomic relative Talaromyces stipitatus (ATCC10500).</title>
        <authorList>
            <person name="Nierman W.C."/>
            <person name="Fedorova-Abrams N.D."/>
            <person name="Andrianopoulos A."/>
        </authorList>
    </citation>
    <scope>NUCLEOTIDE SEQUENCE [LARGE SCALE GENOMIC DNA]</scope>
    <source>
        <strain evidence="3">ATCC 10500 / CBS 375.48 / QM 6759 / NRRL 1006</strain>
    </source>
</reference>
<dbReference type="AlphaFoldDB" id="B8M5B2"/>
<evidence type="ECO:0000313" key="3">
    <source>
        <dbReference type="Proteomes" id="UP000001745"/>
    </source>
</evidence>
<gene>
    <name evidence="2" type="ORF">TSTA_029890</name>
</gene>
<dbReference type="OrthoDB" id="3919880at2759"/>
<accession>B8M5B2</accession>
<dbReference type="VEuPathDB" id="FungiDB:TSTA_029890"/>
<dbReference type="RefSeq" id="XP_002480152.1">
    <property type="nucleotide sequence ID" value="XM_002480107.1"/>
</dbReference>
<dbReference type="EMBL" id="EQ962654">
    <property type="protein sequence ID" value="EED19718.1"/>
    <property type="molecule type" value="Genomic_DNA"/>
</dbReference>
<dbReference type="GeneID" id="8106556"/>
<sequence length="168" mass="18749">MTWLTGTDAASIELQDAILANNLVNIRGANDSWYEIDRLNLEMKRIMRTALTASYCIELQNQIDHLSRRFLSSKHTSKEATLDIFGLAIRLCELRSLQQMQGGRDADFIPKDLFAAAVGTLIRKKVALFNQNQVADPALEEPAHTPISMLGQFTTDPDADDIGDRDSI</sequence>
<organism evidence="2 3">
    <name type="scientific">Talaromyces stipitatus (strain ATCC 10500 / CBS 375.48 / QM 6759 / NRRL 1006)</name>
    <name type="common">Penicillium stipitatum</name>
    <dbReference type="NCBI Taxonomy" id="441959"/>
    <lineage>
        <taxon>Eukaryota</taxon>
        <taxon>Fungi</taxon>
        <taxon>Dikarya</taxon>
        <taxon>Ascomycota</taxon>
        <taxon>Pezizomycotina</taxon>
        <taxon>Eurotiomycetes</taxon>
        <taxon>Eurotiomycetidae</taxon>
        <taxon>Eurotiales</taxon>
        <taxon>Trichocomaceae</taxon>
        <taxon>Talaromyces</taxon>
        <taxon>Talaromyces sect. Talaromyces</taxon>
    </lineage>
</organism>
<dbReference type="STRING" id="441959.B8M5B2"/>
<evidence type="ECO:0000313" key="2">
    <source>
        <dbReference type="EMBL" id="EED19718.1"/>
    </source>
</evidence>